<reference evidence="8 9" key="1">
    <citation type="submission" date="2022-10" db="EMBL/GenBank/DDBJ databases">
        <authorList>
            <person name="Xie J."/>
            <person name="Shen N."/>
        </authorList>
    </citation>
    <scope>NUCLEOTIDE SEQUENCE [LARGE SCALE GENOMIC DNA]</scope>
    <source>
        <strain evidence="8 9">DSM 41681</strain>
    </source>
</reference>
<evidence type="ECO:0000256" key="3">
    <source>
        <dbReference type="ARBA" id="ARBA00022723"/>
    </source>
</evidence>
<proteinExistence type="inferred from homology"/>
<dbReference type="RefSeq" id="WP_324777158.1">
    <property type="nucleotide sequence ID" value="NZ_BAAATS010000066.1"/>
</dbReference>
<keyword evidence="3" id="KW-0479">Metal-binding</keyword>
<evidence type="ECO:0000259" key="7">
    <source>
        <dbReference type="Pfam" id="PF21105"/>
    </source>
</evidence>
<dbReference type="EMBL" id="JAOZYB010000377">
    <property type="protein sequence ID" value="MEB3967163.1"/>
    <property type="molecule type" value="Genomic_DNA"/>
</dbReference>
<dbReference type="Proteomes" id="UP001352223">
    <property type="component" value="Unassembled WGS sequence"/>
</dbReference>
<evidence type="ECO:0000256" key="4">
    <source>
        <dbReference type="ARBA" id="ARBA00023002"/>
    </source>
</evidence>
<evidence type="ECO:0000313" key="9">
    <source>
        <dbReference type="Proteomes" id="UP001352223"/>
    </source>
</evidence>
<evidence type="ECO:0000256" key="1">
    <source>
        <dbReference type="ARBA" id="ARBA00001970"/>
    </source>
</evidence>
<dbReference type="InterPro" id="IPR006314">
    <property type="entry name" value="Dyp_peroxidase"/>
</dbReference>
<evidence type="ECO:0000256" key="2">
    <source>
        <dbReference type="ARBA" id="ARBA00022559"/>
    </source>
</evidence>
<name>A0ABU6CR21_9ACTN</name>
<dbReference type="PANTHER" id="PTHR30521">
    <property type="entry name" value="DEFERROCHELATASE/PEROXIDASE"/>
    <property type="match status" value="1"/>
</dbReference>
<keyword evidence="5" id="KW-0408">Iron</keyword>
<dbReference type="GO" id="GO:0004601">
    <property type="term" value="F:peroxidase activity"/>
    <property type="evidence" value="ECO:0007669"/>
    <property type="project" value="UniProtKB-KW"/>
</dbReference>
<evidence type="ECO:0000313" key="8">
    <source>
        <dbReference type="EMBL" id="MEB3967163.1"/>
    </source>
</evidence>
<keyword evidence="4" id="KW-0560">Oxidoreductase</keyword>
<keyword evidence="9" id="KW-1185">Reference proteome</keyword>
<evidence type="ECO:0000256" key="6">
    <source>
        <dbReference type="ARBA" id="ARBA00025737"/>
    </source>
</evidence>
<organism evidence="8 9">
    <name type="scientific">Streptomyces kunmingensis</name>
    <dbReference type="NCBI Taxonomy" id="68225"/>
    <lineage>
        <taxon>Bacteria</taxon>
        <taxon>Bacillati</taxon>
        <taxon>Actinomycetota</taxon>
        <taxon>Actinomycetes</taxon>
        <taxon>Kitasatosporales</taxon>
        <taxon>Streptomycetaceae</taxon>
        <taxon>Streptomyces</taxon>
    </lineage>
</organism>
<comment type="cofactor">
    <cofactor evidence="1">
        <name>heme b</name>
        <dbReference type="ChEBI" id="CHEBI:60344"/>
    </cofactor>
</comment>
<sequence length="451" mass="49606">MTDNTCQSESQVELYDIQATLFRKRPAPYVATYVLLRIDDPSDGRQMLKRLLPHVASAARWWDPSDSAWMSVALSHSGLRALGVRQASLDSFPEAFREGMAVRAERLGDTGESSPEHWDAPLNSGDVHLAVSAFAPDKATLEPLLAACRESLRGLLAVRVVYSLEAYQLPSRRTHLGFVDNIGVPDIEGAGAAAGLPGSGAPLKAGEFVLGYENQLGRLSPLPQPATLGRNGTYVALRKLHVKVAEFRRYLKENAASPEEEELLAAKMIGRWPSGAPLVLAPLHDDPGLAGDRTRVNNFTYRKQDDAGLCCPHGAHIRRMNPRDSLDDTIVDVDLHRLLHRGTTYGPMLPEGQLEDDGADRGIVFTFMGTDLARQFEFIKSQWANDGDFVGLGTEKDPLFGDSDGTGTFTVPQRPVRRRLKQLPRFVVTRAGAYLFMPGIRALTWIAERDT</sequence>
<feature type="domain" description="DyP dimeric alpha+beta barrel" evidence="7">
    <location>
        <begin position="31"/>
        <end position="151"/>
    </location>
</feature>
<dbReference type="PROSITE" id="PS51404">
    <property type="entry name" value="DYP_PEROXIDASE"/>
    <property type="match status" value="1"/>
</dbReference>
<dbReference type="SUPFAM" id="SSF54909">
    <property type="entry name" value="Dimeric alpha+beta barrel"/>
    <property type="match status" value="1"/>
</dbReference>
<keyword evidence="2 8" id="KW-0575">Peroxidase</keyword>
<dbReference type="Pfam" id="PF21105">
    <property type="entry name" value="DyP_N"/>
    <property type="match status" value="1"/>
</dbReference>
<accession>A0ABU6CR21</accession>
<comment type="caution">
    <text evidence="8">The sequence shown here is derived from an EMBL/GenBank/DDBJ whole genome shotgun (WGS) entry which is preliminary data.</text>
</comment>
<gene>
    <name evidence="8" type="ORF">OKJ48_44060</name>
</gene>
<dbReference type="InterPro" id="IPR011008">
    <property type="entry name" value="Dimeric_a/b-barrel"/>
</dbReference>
<dbReference type="InterPro" id="IPR049509">
    <property type="entry name" value="DyP_N"/>
</dbReference>
<comment type="similarity">
    <text evidence="6">Belongs to the DyP-type peroxidase family.</text>
</comment>
<dbReference type="PANTHER" id="PTHR30521:SF5">
    <property type="entry name" value="BLR4509 PROTEIN"/>
    <property type="match status" value="1"/>
</dbReference>
<evidence type="ECO:0000256" key="5">
    <source>
        <dbReference type="ARBA" id="ARBA00023004"/>
    </source>
</evidence>
<protein>
    <submittedName>
        <fullName evidence="8">Peroxidase</fullName>
    </submittedName>
</protein>